<feature type="binding site" evidence="10">
    <location>
        <position position="192"/>
    </location>
    <ligand>
        <name>UDP-N-acetyl-alpha-D-glucosamine</name>
        <dbReference type="ChEBI" id="CHEBI:57705"/>
    </ligand>
</feature>
<keyword evidence="3 10" id="KW-0328">Glycosyltransferase</keyword>
<evidence type="ECO:0000259" key="13">
    <source>
        <dbReference type="Pfam" id="PF04101"/>
    </source>
</evidence>
<organism evidence="14 15">
    <name type="scientific">Congregibacter brevis</name>
    <dbReference type="NCBI Taxonomy" id="3081201"/>
    <lineage>
        <taxon>Bacteria</taxon>
        <taxon>Pseudomonadati</taxon>
        <taxon>Pseudomonadota</taxon>
        <taxon>Gammaproteobacteria</taxon>
        <taxon>Cellvibrionales</taxon>
        <taxon>Halieaceae</taxon>
        <taxon>Congregibacter</taxon>
    </lineage>
</organism>
<feature type="domain" description="Glycosyl transferase family 28 C-terminal" evidence="13">
    <location>
        <begin position="186"/>
        <end position="346"/>
    </location>
</feature>
<protein>
    <recommendedName>
        <fullName evidence="10">UDP-N-acetylglucosamine--N-acetylmuramyl-(pentapeptide) pyrophosphoryl-undecaprenol N-acetylglucosamine transferase</fullName>
        <ecNumber evidence="10">2.4.1.227</ecNumber>
    </recommendedName>
    <alternativeName>
        <fullName evidence="10">Undecaprenyl-PP-MurNAc-pentapeptide-UDPGlcNAc GlcNAc transferase</fullName>
    </alternativeName>
</protein>
<keyword evidence="2 10" id="KW-0132">Cell division</keyword>
<dbReference type="Proteomes" id="UP001626549">
    <property type="component" value="Chromosome"/>
</dbReference>
<feature type="binding site" evidence="10">
    <location>
        <position position="125"/>
    </location>
    <ligand>
        <name>UDP-N-acetyl-alpha-D-glucosamine</name>
        <dbReference type="ChEBI" id="CHEBI:57705"/>
    </ligand>
</feature>
<dbReference type="SUPFAM" id="SSF53756">
    <property type="entry name" value="UDP-Glycosyltransferase/glycogen phosphorylase"/>
    <property type="match status" value="1"/>
</dbReference>
<dbReference type="Pfam" id="PF03033">
    <property type="entry name" value="Glyco_transf_28"/>
    <property type="match status" value="1"/>
</dbReference>
<dbReference type="EC" id="2.4.1.227" evidence="10"/>
<dbReference type="HAMAP" id="MF_00033">
    <property type="entry name" value="MurG"/>
    <property type="match status" value="1"/>
</dbReference>
<evidence type="ECO:0000256" key="3">
    <source>
        <dbReference type="ARBA" id="ARBA00022676"/>
    </source>
</evidence>
<dbReference type="InterPro" id="IPR004276">
    <property type="entry name" value="GlycoTrans_28_N"/>
</dbReference>
<comment type="subcellular location">
    <subcellularLocation>
        <location evidence="10">Cell membrane</location>
        <topology evidence="10">Peripheral membrane protein</topology>
        <orientation evidence="10">Cytoplasmic side</orientation>
    </subcellularLocation>
</comment>
<keyword evidence="6 10" id="KW-0573">Peptidoglycan synthesis</keyword>
<accession>A0ABZ0IH84</accession>
<keyword evidence="15" id="KW-1185">Reference proteome</keyword>
<sequence>MTAPLAMMLAGGTGGHVYPALAVALDLRERGFQLAWIGTRRGLEARVVPEADISFFPLPMRGLRGKGFLQQIFAILLLGFSLLQSLWLMLRMRPALVVGMGGYASFPAALAAWLTRRPLLLQEQNAVPGSANKALARFASVIATGFPKVLTQYAKTQYLGNPVRKDLLAVANLSPWTTRNDAPLRVLVLGGSLGARPLNEAVPALAALLGPNCEWRHQCGPEHADSTRSSYAAVTDAKWQVEPYLEDMPEAYAWAQLVICRAGALTVAELAVTARPSILIPLPYAIDDHQTANARFLVDAGAAILLTQERIEQELEGSLRKLLADDSALAAMSVAAAKCARPDATKAIADRAEALTL</sequence>
<dbReference type="InterPro" id="IPR006009">
    <property type="entry name" value="GlcNAc_MurG"/>
</dbReference>
<keyword evidence="4 10" id="KW-0808">Transferase</keyword>
<evidence type="ECO:0000256" key="1">
    <source>
        <dbReference type="ARBA" id="ARBA00022475"/>
    </source>
</evidence>
<keyword evidence="11" id="KW-0812">Transmembrane</keyword>
<comment type="pathway">
    <text evidence="10">Cell wall biogenesis; peptidoglycan biosynthesis.</text>
</comment>
<evidence type="ECO:0000256" key="2">
    <source>
        <dbReference type="ARBA" id="ARBA00022618"/>
    </source>
</evidence>
<dbReference type="Pfam" id="PF04101">
    <property type="entry name" value="Glyco_tran_28_C"/>
    <property type="match status" value="1"/>
</dbReference>
<dbReference type="NCBIfam" id="TIGR01133">
    <property type="entry name" value="murG"/>
    <property type="match status" value="1"/>
</dbReference>
<dbReference type="GO" id="GO:0016757">
    <property type="term" value="F:glycosyltransferase activity"/>
    <property type="evidence" value="ECO:0007669"/>
    <property type="project" value="UniProtKB-KW"/>
</dbReference>
<comment type="caution">
    <text evidence="10">Lacks conserved residue(s) required for the propagation of feature annotation.</text>
</comment>
<dbReference type="InterPro" id="IPR007235">
    <property type="entry name" value="Glyco_trans_28_C"/>
</dbReference>
<evidence type="ECO:0000256" key="10">
    <source>
        <dbReference type="HAMAP-Rule" id="MF_00033"/>
    </source>
</evidence>
<evidence type="ECO:0000256" key="7">
    <source>
        <dbReference type="ARBA" id="ARBA00023136"/>
    </source>
</evidence>
<evidence type="ECO:0000256" key="6">
    <source>
        <dbReference type="ARBA" id="ARBA00022984"/>
    </source>
</evidence>
<feature type="binding site" evidence="10">
    <location>
        <begin position="13"/>
        <end position="15"/>
    </location>
    <ligand>
        <name>UDP-N-acetyl-alpha-D-glucosamine</name>
        <dbReference type="ChEBI" id="CHEBI:57705"/>
    </ligand>
</feature>
<evidence type="ECO:0000256" key="11">
    <source>
        <dbReference type="SAM" id="Phobius"/>
    </source>
</evidence>
<keyword evidence="11" id="KW-1133">Transmembrane helix</keyword>
<reference evidence="14 15" key="1">
    <citation type="submission" date="2023-10" db="EMBL/GenBank/DDBJ databases">
        <title>Two novel species belonging to the OM43/NOR5 clade.</title>
        <authorList>
            <person name="Park M."/>
        </authorList>
    </citation>
    <scope>NUCLEOTIDE SEQUENCE [LARGE SCALE GENOMIC DNA]</scope>
    <source>
        <strain evidence="14 15">IMCC45268</strain>
    </source>
</reference>
<dbReference type="EMBL" id="CP136865">
    <property type="protein sequence ID" value="WOJ98373.1"/>
    <property type="molecule type" value="Genomic_DNA"/>
</dbReference>
<dbReference type="PANTHER" id="PTHR21015">
    <property type="entry name" value="UDP-N-ACETYLGLUCOSAMINE--N-ACETYLMURAMYL-(PENTAPEPTIDE) PYROPHOSPHORYL-UNDECAPRENOL N-ACETYLGLUCOSAMINE TRANSFERASE 1"/>
    <property type="match status" value="1"/>
</dbReference>
<dbReference type="CDD" id="cd03785">
    <property type="entry name" value="GT28_MurG"/>
    <property type="match status" value="1"/>
</dbReference>
<keyword evidence="5 10" id="KW-0133">Cell shape</keyword>
<evidence type="ECO:0000256" key="9">
    <source>
        <dbReference type="ARBA" id="ARBA00023316"/>
    </source>
</evidence>
<feature type="binding site" evidence="10">
    <location>
        <position position="290"/>
    </location>
    <ligand>
        <name>UDP-N-acetyl-alpha-D-glucosamine</name>
        <dbReference type="ChEBI" id="CHEBI:57705"/>
    </ligand>
</feature>
<evidence type="ECO:0000259" key="12">
    <source>
        <dbReference type="Pfam" id="PF03033"/>
    </source>
</evidence>
<feature type="binding site" evidence="10">
    <location>
        <begin position="264"/>
        <end position="269"/>
    </location>
    <ligand>
        <name>UDP-N-acetyl-alpha-D-glucosamine</name>
        <dbReference type="ChEBI" id="CHEBI:57705"/>
    </ligand>
</feature>
<comment type="catalytic activity">
    <reaction evidence="10">
        <text>di-trans,octa-cis-undecaprenyl diphospho-N-acetyl-alpha-D-muramoyl-L-alanyl-D-glutamyl-meso-2,6-diaminopimeloyl-D-alanyl-D-alanine + UDP-N-acetyl-alpha-D-glucosamine = di-trans,octa-cis-undecaprenyl diphospho-[N-acetyl-alpha-D-glucosaminyl-(1-&gt;4)]-N-acetyl-alpha-D-muramoyl-L-alanyl-D-glutamyl-meso-2,6-diaminopimeloyl-D-alanyl-D-alanine + UDP + H(+)</text>
        <dbReference type="Rhea" id="RHEA:31227"/>
        <dbReference type="ChEBI" id="CHEBI:15378"/>
        <dbReference type="ChEBI" id="CHEBI:57705"/>
        <dbReference type="ChEBI" id="CHEBI:58223"/>
        <dbReference type="ChEBI" id="CHEBI:61387"/>
        <dbReference type="ChEBI" id="CHEBI:61388"/>
        <dbReference type="EC" id="2.4.1.227"/>
    </reaction>
</comment>
<evidence type="ECO:0000256" key="8">
    <source>
        <dbReference type="ARBA" id="ARBA00023306"/>
    </source>
</evidence>
<feature type="transmembrane region" description="Helical" evidence="11">
    <location>
        <begin position="68"/>
        <end position="88"/>
    </location>
</feature>
<evidence type="ECO:0000256" key="4">
    <source>
        <dbReference type="ARBA" id="ARBA00022679"/>
    </source>
</evidence>
<keyword evidence="8 10" id="KW-0131">Cell cycle</keyword>
<keyword evidence="1 10" id="KW-1003">Cell membrane</keyword>
<dbReference type="RefSeq" id="WP_407329727.1">
    <property type="nucleotide sequence ID" value="NZ_CP136865.1"/>
</dbReference>
<keyword evidence="7 10" id="KW-0472">Membrane</keyword>
<comment type="function">
    <text evidence="10">Cell wall formation. Catalyzes the transfer of a GlcNAc subunit on undecaprenyl-pyrophosphoryl-MurNAc-pentapeptide (lipid intermediate I) to form undecaprenyl-pyrophosphoryl-MurNAc-(pentapeptide)GlcNAc (lipid intermediate II).</text>
</comment>
<feature type="binding site" evidence="10">
    <location>
        <position position="164"/>
    </location>
    <ligand>
        <name>UDP-N-acetyl-alpha-D-glucosamine</name>
        <dbReference type="ChEBI" id="CHEBI:57705"/>
    </ligand>
</feature>
<feature type="transmembrane region" description="Helical" evidence="11">
    <location>
        <begin position="95"/>
        <end position="114"/>
    </location>
</feature>
<evidence type="ECO:0000313" key="14">
    <source>
        <dbReference type="EMBL" id="WOJ98373.1"/>
    </source>
</evidence>
<keyword evidence="9 10" id="KW-0961">Cell wall biogenesis/degradation</keyword>
<evidence type="ECO:0000256" key="5">
    <source>
        <dbReference type="ARBA" id="ARBA00022960"/>
    </source>
</evidence>
<feature type="domain" description="Glycosyltransferase family 28 N-terminal" evidence="12">
    <location>
        <begin position="7"/>
        <end position="143"/>
    </location>
</feature>
<dbReference type="Gene3D" id="3.40.50.2000">
    <property type="entry name" value="Glycogen Phosphorylase B"/>
    <property type="match status" value="2"/>
</dbReference>
<comment type="similarity">
    <text evidence="10">Belongs to the glycosyltransferase 28 family. MurG subfamily.</text>
</comment>
<gene>
    <name evidence="10 14" type="primary">murG</name>
    <name evidence="14" type="ORF">R0137_07335</name>
</gene>
<proteinExistence type="inferred from homology"/>
<name>A0ABZ0IH84_9GAMM</name>
<evidence type="ECO:0000313" key="15">
    <source>
        <dbReference type="Proteomes" id="UP001626549"/>
    </source>
</evidence>
<dbReference type="PANTHER" id="PTHR21015:SF22">
    <property type="entry name" value="GLYCOSYLTRANSFERASE"/>
    <property type="match status" value="1"/>
</dbReference>